<evidence type="ECO:0000313" key="2">
    <source>
        <dbReference type="Proteomes" id="UP000095713"/>
    </source>
</evidence>
<evidence type="ECO:0000313" key="1">
    <source>
        <dbReference type="EMBL" id="OEK09424.1"/>
    </source>
</evidence>
<dbReference type="RefSeq" id="WP_069828861.1">
    <property type="nucleotide sequence ID" value="NZ_MDJD01000007.1"/>
</dbReference>
<organism evidence="1 2">
    <name type="scientific">Flavivirga aquatica</name>
    <dbReference type="NCBI Taxonomy" id="1849968"/>
    <lineage>
        <taxon>Bacteria</taxon>
        <taxon>Pseudomonadati</taxon>
        <taxon>Bacteroidota</taxon>
        <taxon>Flavobacteriia</taxon>
        <taxon>Flavobacteriales</taxon>
        <taxon>Flavobacteriaceae</taxon>
        <taxon>Flavivirga</taxon>
    </lineage>
</organism>
<reference evidence="1 2" key="1">
    <citation type="submission" date="2016-05" db="EMBL/GenBank/DDBJ databases">
        <title>Draft Genome Sequence of Algibacter sp. Strain SK-16 Isolated from the Surface Water of Aburatsubo Inlet.</title>
        <authorList>
            <person name="Wong S.-K."/>
            <person name="Yoshizawa S."/>
            <person name="Nakajima Y."/>
            <person name="Ogura Y."/>
            <person name="Tetsuya H."/>
            <person name="Hamasaki K."/>
        </authorList>
    </citation>
    <scope>NUCLEOTIDE SEQUENCE [LARGE SCALE GENOMIC DNA]</scope>
    <source>
        <strain evidence="1 2">SK-16</strain>
    </source>
</reference>
<keyword evidence="2" id="KW-1185">Reference proteome</keyword>
<proteinExistence type="predicted"/>
<accession>A0A1E5TDH2</accession>
<dbReference type="Proteomes" id="UP000095713">
    <property type="component" value="Unassembled WGS sequence"/>
</dbReference>
<gene>
    <name evidence="1" type="ORF">A8C32_11950</name>
</gene>
<protein>
    <submittedName>
        <fullName evidence="1">Uncharacterized protein</fullName>
    </submittedName>
</protein>
<name>A0A1E5TDH2_9FLAO</name>
<sequence>MKPSVLNLKEGEVKKDKSYADKEIITDSRKARREIYKGYYVYLIPKDKAVRFKILALKAVNPNKTENNVYWVAQPLNVFMSHKWLRFKEGGETVIQERTLAEHLTYLNEKSKDYKDVKYSEKSTRGVGKSYINASYNRDMGKDVFGSIKYTTNTLGAGIWLEGINYYPTWKSQGAFVIAVDEPQVMSFYAKKRISTVETQERKLKFIEKTIETLEDELEYGNIVDLHIKLHNVPYYDIELTIIVDGKELKKETIPLARNANPALDYNVEQRYELYINPTWIEILNHEEASIKEGKLQVVLVPNVTIMHAPYTKEQVKKIKKEITFKINYKDIWAIDDDEQEWIPQIAEIKEATLVTQEFEECGFTGIKISSSIGEPFYILKESEEGGCLEVNNTTPILEYVAGSKATQTITIDLEDIETAECQQKAGFDNTQDNSNSHVNNTFVTTHFPTEIVKSDLFGDIKPVKIITHNENSLKLEFAFPYQANNKLGIFTNYLFGGKYIEFPLIIKSCRYIRMPLIKLYADIEWFLKLKVASTQPETYSHTNMPNNGKGGRFEQHQKKATAAGLNKKWLNKEVSFELALNAKYNGNIQTPIISASYENKIRSILTALVKIKETIDTVCHVDKVKAKGMADKLAGKLKKLPIIIIIDYPTIEIEGSWKYEQQTNGVVVRTGSISLGFSPLIKGTGKIDLIACMSYIPLIGPIIKAADLAIAVAGGDVWFNLYAFGSIGFKGDIYFNQDKSFDLQSDTVLGVGAELGVKVEVSTKKLSFVAEKTKSSIGAELSAKGETSFTFTGKTGIDNKGTFMQTAIEFNGMMVSVTGKAWGYGLKAGVDDELYPLIKKPKEPILKKTMYILEK</sequence>
<dbReference type="EMBL" id="MDJD01000007">
    <property type="protein sequence ID" value="OEK09424.1"/>
    <property type="molecule type" value="Genomic_DNA"/>
</dbReference>
<dbReference type="STRING" id="1849968.A8C32_11950"/>
<dbReference type="AlphaFoldDB" id="A0A1E5TDH2"/>
<dbReference type="OrthoDB" id="719419at2"/>
<comment type="caution">
    <text evidence="1">The sequence shown here is derived from an EMBL/GenBank/DDBJ whole genome shotgun (WGS) entry which is preliminary data.</text>
</comment>